<dbReference type="GO" id="GO:0004386">
    <property type="term" value="F:helicase activity"/>
    <property type="evidence" value="ECO:0007669"/>
    <property type="project" value="InterPro"/>
</dbReference>
<dbReference type="SUPFAM" id="SSF52540">
    <property type="entry name" value="P-loop containing nucleoside triphosphate hydrolases"/>
    <property type="match status" value="1"/>
</dbReference>
<accession>A0A1Y2DG99</accession>
<dbReference type="GO" id="GO:0006369">
    <property type="term" value="P:termination of RNA polymerase II transcription"/>
    <property type="evidence" value="ECO:0007669"/>
    <property type="project" value="TreeGrafter"/>
</dbReference>
<dbReference type="STRING" id="1754190.A0A1Y2DG99"/>
<dbReference type="EMBL" id="MCOG01000067">
    <property type="protein sequence ID" value="ORY58278.1"/>
    <property type="molecule type" value="Genomic_DNA"/>
</dbReference>
<dbReference type="GO" id="GO:0001147">
    <property type="term" value="F:transcription termination site sequence-specific DNA binding"/>
    <property type="evidence" value="ECO:0007669"/>
    <property type="project" value="TreeGrafter"/>
</dbReference>
<gene>
    <name evidence="2" type="ORF">LY90DRAFT_644198</name>
</gene>
<organism evidence="2 3">
    <name type="scientific">Neocallimastix californiae</name>
    <dbReference type="NCBI Taxonomy" id="1754190"/>
    <lineage>
        <taxon>Eukaryota</taxon>
        <taxon>Fungi</taxon>
        <taxon>Fungi incertae sedis</taxon>
        <taxon>Chytridiomycota</taxon>
        <taxon>Chytridiomycota incertae sedis</taxon>
        <taxon>Neocallimastigomycetes</taxon>
        <taxon>Neocallimastigales</taxon>
        <taxon>Neocallimastigaceae</taxon>
        <taxon>Neocallimastix</taxon>
    </lineage>
</organism>
<evidence type="ECO:0000313" key="2">
    <source>
        <dbReference type="EMBL" id="ORY58278.1"/>
    </source>
</evidence>
<dbReference type="Gene3D" id="3.40.50.300">
    <property type="entry name" value="P-loop containing nucleotide triphosphate hydrolases"/>
    <property type="match status" value="1"/>
</dbReference>
<dbReference type="InterPro" id="IPR027417">
    <property type="entry name" value="P-loop_NTPase"/>
</dbReference>
<dbReference type="Proteomes" id="UP000193920">
    <property type="component" value="Unassembled WGS sequence"/>
</dbReference>
<protein>
    <recommendedName>
        <fullName evidence="1">DNA2/NAM7 helicase helicase domain-containing protein</fullName>
    </recommendedName>
</protein>
<reference evidence="2 3" key="1">
    <citation type="submission" date="2016-08" db="EMBL/GenBank/DDBJ databases">
        <title>A Parts List for Fungal Cellulosomes Revealed by Comparative Genomics.</title>
        <authorList>
            <consortium name="DOE Joint Genome Institute"/>
            <person name="Haitjema C.H."/>
            <person name="Gilmore S.P."/>
            <person name="Henske J.K."/>
            <person name="Solomon K.V."/>
            <person name="De Groot R."/>
            <person name="Kuo A."/>
            <person name="Mondo S.J."/>
            <person name="Salamov A.A."/>
            <person name="Labutti K."/>
            <person name="Zhao Z."/>
            <person name="Chiniquy J."/>
            <person name="Barry K."/>
            <person name="Brewer H.M."/>
            <person name="Purvine S.O."/>
            <person name="Wright A.T."/>
            <person name="Boxma B."/>
            <person name="Van Alen T."/>
            <person name="Hackstein J.H."/>
            <person name="Baker S.E."/>
            <person name="Grigoriev I.V."/>
            <person name="O'Malley M.A."/>
        </authorList>
    </citation>
    <scope>NUCLEOTIDE SEQUENCE [LARGE SCALE GENOMIC DNA]</scope>
    <source>
        <strain evidence="2 3">G1</strain>
    </source>
</reference>
<dbReference type="OrthoDB" id="6513042at2759"/>
<dbReference type="PANTHER" id="PTHR10887">
    <property type="entry name" value="DNA2/NAM7 HELICASE FAMILY"/>
    <property type="match status" value="1"/>
</dbReference>
<dbReference type="InterPro" id="IPR045055">
    <property type="entry name" value="DNA2/NAM7-like"/>
</dbReference>
<dbReference type="InterPro" id="IPR041677">
    <property type="entry name" value="DNA2/NAM7_AAA_11"/>
</dbReference>
<feature type="domain" description="DNA2/NAM7 helicase helicase" evidence="1">
    <location>
        <begin position="322"/>
        <end position="389"/>
    </location>
</feature>
<comment type="caution">
    <text evidence="2">The sequence shown here is derived from an EMBL/GenBank/DDBJ whole genome shotgun (WGS) entry which is preliminary data.</text>
</comment>
<evidence type="ECO:0000259" key="1">
    <source>
        <dbReference type="Pfam" id="PF13086"/>
    </source>
</evidence>
<keyword evidence="3" id="KW-1185">Reference proteome</keyword>
<dbReference type="AlphaFoldDB" id="A0A1Y2DG99"/>
<name>A0A1Y2DG99_9FUNG</name>
<proteinExistence type="predicted"/>
<dbReference type="GO" id="GO:0016604">
    <property type="term" value="C:nuclear body"/>
    <property type="evidence" value="ECO:0007669"/>
    <property type="project" value="TreeGrafter"/>
</dbReference>
<evidence type="ECO:0000313" key="3">
    <source>
        <dbReference type="Proteomes" id="UP000193920"/>
    </source>
</evidence>
<dbReference type="Pfam" id="PF13086">
    <property type="entry name" value="AAA_11"/>
    <property type="match status" value="1"/>
</dbReference>
<sequence>MLRRYFNYKNNSSSSLSNYIDDDDEFINSIYSPYRWSKEDCLFNRNEVLNPLPDSYESMTDYKNSIFPLFYKECKEQFIEFFKNLPKENNNERRIFLNKYATTIEVKSIKEIDESDSLYSITMKMPGKFLLGFDEGIKDIRSSGSLKRHDLLYLAKTNYTMYITYFEIIVLFKNIYQIKYHKKHFYPFSFDYDSDSDSDNIIEKFQNLNISDVKKEFSYDVVCTVRMTKETANKMKKEIEFEKGKWICNFIMSLGTIKKEYKALMEITEKKFNIFDIPIDKIITTGKFGKDIFSTNQFIDIAYIDENERYSSIKKEIVNYHHLNSSQENILNKILQEEFSLVQGPPGTGKTSTIISIIHFYLSLHPFKKILVCAPSNYVADEIYKRLFKVLNI</sequence>
<dbReference type="PANTHER" id="PTHR10887:SF495">
    <property type="entry name" value="HELICASE SENATAXIN ISOFORM X1-RELATED"/>
    <property type="match status" value="1"/>
</dbReference>